<dbReference type="InParanoid" id="D8TRD1"/>
<keyword evidence="2" id="KW-1185">Reference proteome</keyword>
<name>D8TRD1_VOLCA</name>
<gene>
    <name evidence="1" type="ORF">VOLCADRAFT_104121</name>
</gene>
<dbReference type="AlphaFoldDB" id="D8TRD1"/>
<sequence>MTSIRAKYNVDLAFKGCSIRTIMTEAPPLALARYLSEIWEARHVALRRFALKRTREEEDGLPRTRINTNITSMPPPRLLRTHPHLCVELMILKTCVPVPKCSLKILGGGWASRMLTWLTCQAKWRFGGWQAPIWALISISARKPLPGSKMVSIAGYWSKDTKKDTTNIPRTYNKDIIAILQEFLLACGKEQDFIFLALLVFLASGILDALNPELIIKGSVVQSLTFIGSLTSMRLLHHRLLISVTEKSKVTGSVCTQAAILKQRGYDTTLSDRFS</sequence>
<proteinExistence type="predicted"/>
<dbReference type="GeneID" id="9623744"/>
<evidence type="ECO:0000313" key="1">
    <source>
        <dbReference type="EMBL" id="EFJ49871.1"/>
    </source>
</evidence>
<organism evidence="2">
    <name type="scientific">Volvox carteri f. nagariensis</name>
    <dbReference type="NCBI Taxonomy" id="3068"/>
    <lineage>
        <taxon>Eukaryota</taxon>
        <taxon>Viridiplantae</taxon>
        <taxon>Chlorophyta</taxon>
        <taxon>core chlorophytes</taxon>
        <taxon>Chlorophyceae</taxon>
        <taxon>CS clade</taxon>
        <taxon>Chlamydomonadales</taxon>
        <taxon>Volvocaceae</taxon>
        <taxon>Volvox</taxon>
    </lineage>
</organism>
<accession>D8TRD1</accession>
<dbReference type="EMBL" id="GL378333">
    <property type="protein sequence ID" value="EFJ49871.1"/>
    <property type="molecule type" value="Genomic_DNA"/>
</dbReference>
<dbReference type="KEGG" id="vcn:VOLCADRAFT_104121"/>
<reference evidence="1 2" key="1">
    <citation type="journal article" date="2010" name="Science">
        <title>Genomic analysis of organismal complexity in the multicellular green alga Volvox carteri.</title>
        <authorList>
            <person name="Prochnik S.E."/>
            <person name="Umen J."/>
            <person name="Nedelcu A.M."/>
            <person name="Hallmann A."/>
            <person name="Miller S.M."/>
            <person name="Nishii I."/>
            <person name="Ferris P."/>
            <person name="Kuo A."/>
            <person name="Mitros T."/>
            <person name="Fritz-Laylin L.K."/>
            <person name="Hellsten U."/>
            <person name="Chapman J."/>
            <person name="Simakov O."/>
            <person name="Rensing S.A."/>
            <person name="Terry A."/>
            <person name="Pangilinan J."/>
            <person name="Kapitonov V."/>
            <person name="Jurka J."/>
            <person name="Salamov A."/>
            <person name="Shapiro H."/>
            <person name="Schmutz J."/>
            <person name="Grimwood J."/>
            <person name="Lindquist E."/>
            <person name="Lucas S."/>
            <person name="Grigoriev I.V."/>
            <person name="Schmitt R."/>
            <person name="Kirk D."/>
            <person name="Rokhsar D.S."/>
        </authorList>
    </citation>
    <scope>NUCLEOTIDE SEQUENCE [LARGE SCALE GENOMIC DNA]</scope>
    <source>
        <strain evidence="2">f. Nagariensis / Eve</strain>
    </source>
</reference>
<dbReference type="RefSeq" id="XP_002948936.1">
    <property type="nucleotide sequence ID" value="XM_002948890.1"/>
</dbReference>
<protein>
    <submittedName>
        <fullName evidence="1">Uncharacterized protein</fullName>
    </submittedName>
</protein>
<dbReference type="Proteomes" id="UP000001058">
    <property type="component" value="Unassembled WGS sequence"/>
</dbReference>
<evidence type="ECO:0000313" key="2">
    <source>
        <dbReference type="Proteomes" id="UP000001058"/>
    </source>
</evidence>